<name>A0A1Z4JRB0_LEPBY</name>
<keyword evidence="2" id="KW-1185">Reference proteome</keyword>
<proteinExistence type="predicted"/>
<organism evidence="1 2">
    <name type="scientific">Leptolyngbya boryana NIES-2135</name>
    <dbReference type="NCBI Taxonomy" id="1973484"/>
    <lineage>
        <taxon>Bacteria</taxon>
        <taxon>Bacillati</taxon>
        <taxon>Cyanobacteriota</taxon>
        <taxon>Cyanophyceae</taxon>
        <taxon>Leptolyngbyales</taxon>
        <taxon>Leptolyngbyaceae</taxon>
        <taxon>Leptolyngbya group</taxon>
        <taxon>Leptolyngbya</taxon>
    </lineage>
</organism>
<dbReference type="NCBIfam" id="TIGR02574">
    <property type="entry name" value="stabl_TIGR02574"/>
    <property type="match status" value="1"/>
</dbReference>
<geneLocation type="plasmid" evidence="1">
    <name>plasmid1</name>
</geneLocation>
<sequence>MLNAEYADLLKLSPSERLLLVQDLWDSLNEEDIPLTDSQKQELDRRKAAFQANPSSGRSWEEVQRRIIDRHG</sequence>
<protein>
    <recommendedName>
        <fullName evidence="3">Addiction module protein</fullName>
    </recommendedName>
</protein>
<accession>A0A1Z4JRB0</accession>
<dbReference type="EMBL" id="AP018204">
    <property type="protein sequence ID" value="BAY59249.1"/>
    <property type="molecule type" value="Genomic_DNA"/>
</dbReference>
<dbReference type="InterPro" id="IPR013406">
    <property type="entry name" value="CHP02574_addiction_mod"/>
</dbReference>
<dbReference type="Proteomes" id="UP000217895">
    <property type="component" value="Plasmid Plasmid1 dna"/>
</dbReference>
<keyword evidence="1" id="KW-0614">Plasmid</keyword>
<reference evidence="1 2" key="1">
    <citation type="submission" date="2017-06" db="EMBL/GenBank/DDBJ databases">
        <title>Genome sequencing of cyanobaciteial culture collection at National Institute for Environmental Studies (NIES).</title>
        <authorList>
            <person name="Hirose Y."/>
            <person name="Shimura Y."/>
            <person name="Fujisawa T."/>
            <person name="Nakamura Y."/>
            <person name="Kawachi M."/>
        </authorList>
    </citation>
    <scope>NUCLEOTIDE SEQUENCE [LARGE SCALE GENOMIC DNA]</scope>
    <source>
        <strain evidence="1 2">NIES-2135</strain>
        <plasmid evidence="2">Plasmid Plasmid1 dna</plasmid>
    </source>
</reference>
<gene>
    <name evidence="1" type="ORF">NIES2135_61260</name>
</gene>
<dbReference type="Pfam" id="PF09720">
    <property type="entry name" value="Unstab_antitox"/>
    <property type="match status" value="1"/>
</dbReference>
<evidence type="ECO:0008006" key="3">
    <source>
        <dbReference type="Google" id="ProtNLM"/>
    </source>
</evidence>
<evidence type="ECO:0000313" key="2">
    <source>
        <dbReference type="Proteomes" id="UP000217895"/>
    </source>
</evidence>
<evidence type="ECO:0000313" key="1">
    <source>
        <dbReference type="EMBL" id="BAY59249.1"/>
    </source>
</evidence>
<dbReference type="AlphaFoldDB" id="A0A1Z4JRB0"/>